<sequence length="334" mass="37717">MHTDSNRKLSENKLSNKVAVETIMLGSVAMIIIVSLTACSNTRFHGTAPSRNLSVYVNNNTSGPNINVVSAGTYRVCDIEGCTNKVTRKTLLRKRGDSQQDKKARLKSLNNLKPPVLLGSTRVLKSNMNVSRIKRRLHKGLRKQSKRPLGLDTVKHSHLSLTRVKPRTKNRKFVIKPRLTKRSRKQVLSKIPRLVSRNIVGIRFKSGQSRLSRQETRKLKSLLSRIQKIKQVFIAGYIDNSKRLGVSQNKLLASKRAISIANYFKSQGINISKLKVGAYGQCCFGSANDVRGINDYYRRAEIYFNRQLLLRHANIKNPGKLVTGRRDKSVGSWN</sequence>
<name>A0A3B0Z9M4_9ZZZZ</name>
<evidence type="ECO:0000259" key="1">
    <source>
        <dbReference type="Pfam" id="PF00691"/>
    </source>
</evidence>
<organism evidence="2">
    <name type="scientific">hydrothermal vent metagenome</name>
    <dbReference type="NCBI Taxonomy" id="652676"/>
    <lineage>
        <taxon>unclassified sequences</taxon>
        <taxon>metagenomes</taxon>
        <taxon>ecological metagenomes</taxon>
    </lineage>
</organism>
<dbReference type="InterPro" id="IPR006665">
    <property type="entry name" value="OmpA-like"/>
</dbReference>
<dbReference type="Pfam" id="PF00691">
    <property type="entry name" value="OmpA"/>
    <property type="match status" value="1"/>
</dbReference>
<dbReference type="AlphaFoldDB" id="A0A3B0Z9M4"/>
<reference evidence="2" key="1">
    <citation type="submission" date="2018-06" db="EMBL/GenBank/DDBJ databases">
        <authorList>
            <person name="Zhirakovskaya E."/>
        </authorList>
    </citation>
    <scope>NUCLEOTIDE SEQUENCE</scope>
</reference>
<dbReference type="SUPFAM" id="SSF103088">
    <property type="entry name" value="OmpA-like"/>
    <property type="match status" value="1"/>
</dbReference>
<proteinExistence type="predicted"/>
<evidence type="ECO:0000313" key="2">
    <source>
        <dbReference type="EMBL" id="VAW82969.1"/>
    </source>
</evidence>
<dbReference type="EMBL" id="UOFL01000257">
    <property type="protein sequence ID" value="VAW82969.1"/>
    <property type="molecule type" value="Genomic_DNA"/>
</dbReference>
<dbReference type="Gene3D" id="3.30.1330.60">
    <property type="entry name" value="OmpA-like domain"/>
    <property type="match status" value="1"/>
</dbReference>
<protein>
    <recommendedName>
        <fullName evidence="1">OmpA-like domain-containing protein</fullName>
    </recommendedName>
</protein>
<accession>A0A3B0Z9M4</accession>
<gene>
    <name evidence="2" type="ORF">MNBD_GAMMA12-3095</name>
</gene>
<dbReference type="InterPro" id="IPR036737">
    <property type="entry name" value="OmpA-like_sf"/>
</dbReference>
<feature type="domain" description="OmpA-like" evidence="1">
    <location>
        <begin position="203"/>
        <end position="281"/>
    </location>
</feature>